<dbReference type="Proteomes" id="UP000318017">
    <property type="component" value="Chromosome"/>
</dbReference>
<proteinExistence type="predicted"/>
<dbReference type="KEGG" id="ahel:Q31a_32770"/>
<protein>
    <submittedName>
        <fullName evidence="1">Localization factor PodJL</fullName>
    </submittedName>
</protein>
<dbReference type="EMBL" id="CP036298">
    <property type="protein sequence ID" value="QDV24955.1"/>
    <property type="molecule type" value="Genomic_DNA"/>
</dbReference>
<dbReference type="PANTHER" id="PTHR45011:SF1">
    <property type="entry name" value="DAP3-BINDING CELL DEATH ENHANCER 1"/>
    <property type="match status" value="1"/>
</dbReference>
<dbReference type="InterPro" id="IPR006597">
    <property type="entry name" value="Sel1-like"/>
</dbReference>
<dbReference type="Gene3D" id="1.25.40.10">
    <property type="entry name" value="Tetratricopeptide repeat domain"/>
    <property type="match status" value="1"/>
</dbReference>
<reference evidence="1 2" key="1">
    <citation type="submission" date="2019-02" db="EMBL/GenBank/DDBJ databases">
        <title>Deep-cultivation of Planctomycetes and their phenomic and genomic characterization uncovers novel biology.</title>
        <authorList>
            <person name="Wiegand S."/>
            <person name="Jogler M."/>
            <person name="Boedeker C."/>
            <person name="Pinto D."/>
            <person name="Vollmers J."/>
            <person name="Rivas-Marin E."/>
            <person name="Kohn T."/>
            <person name="Peeters S.H."/>
            <person name="Heuer A."/>
            <person name="Rast P."/>
            <person name="Oberbeckmann S."/>
            <person name="Bunk B."/>
            <person name="Jeske O."/>
            <person name="Meyerdierks A."/>
            <person name="Storesund J.E."/>
            <person name="Kallscheuer N."/>
            <person name="Luecker S."/>
            <person name="Lage O.M."/>
            <person name="Pohl T."/>
            <person name="Merkel B.J."/>
            <person name="Hornburger P."/>
            <person name="Mueller R.-W."/>
            <person name="Bruemmer F."/>
            <person name="Labrenz M."/>
            <person name="Spormann A.M."/>
            <person name="Op den Camp H."/>
            <person name="Overmann J."/>
            <person name="Amann R."/>
            <person name="Jetten M.S.M."/>
            <person name="Mascher T."/>
            <person name="Medema M.H."/>
            <person name="Devos D.P."/>
            <person name="Kaster A.-K."/>
            <person name="Ovreas L."/>
            <person name="Rohde M."/>
            <person name="Galperin M.Y."/>
            <person name="Jogler C."/>
        </authorList>
    </citation>
    <scope>NUCLEOTIDE SEQUENCE [LARGE SCALE GENOMIC DNA]</scope>
    <source>
        <strain evidence="1 2">Q31a</strain>
    </source>
</reference>
<accession>A0A518G8P8</accession>
<organism evidence="1 2">
    <name type="scientific">Aureliella helgolandensis</name>
    <dbReference type="NCBI Taxonomy" id="2527968"/>
    <lineage>
        <taxon>Bacteria</taxon>
        <taxon>Pseudomonadati</taxon>
        <taxon>Planctomycetota</taxon>
        <taxon>Planctomycetia</taxon>
        <taxon>Pirellulales</taxon>
        <taxon>Pirellulaceae</taxon>
        <taxon>Aureliella</taxon>
    </lineage>
</organism>
<gene>
    <name evidence="1" type="primary">podJ_2</name>
    <name evidence="1" type="ORF">Q31a_32770</name>
</gene>
<dbReference type="SMART" id="SM00671">
    <property type="entry name" value="SEL1"/>
    <property type="match status" value="3"/>
</dbReference>
<dbReference type="RefSeq" id="WP_197355294.1">
    <property type="nucleotide sequence ID" value="NZ_CP036298.1"/>
</dbReference>
<dbReference type="SUPFAM" id="SSF81901">
    <property type="entry name" value="HCP-like"/>
    <property type="match status" value="1"/>
</dbReference>
<sequence length="221" mass="23848">MLPLFAVAIRSPAQAGVKDRIAAYEAGNLPLAVKEFGEAAEQGDADCQFNLALMYEQGMGVAKDENVAVVWYRKSDEQGNSNAQFILGVLCENGRGTAIEFHQANRWYRKAADQGDAFAIGNLGMLYLRGGGVKVDTIASVALLLRSVMLDNSPANHAKQNISQSKGLTVQIITASQKLSWELKKAKDLLVPLDKYLESTNTSTAKLKQLGASELCVTNSP</sequence>
<evidence type="ECO:0000313" key="1">
    <source>
        <dbReference type="EMBL" id="QDV24955.1"/>
    </source>
</evidence>
<evidence type="ECO:0000313" key="2">
    <source>
        <dbReference type="Proteomes" id="UP000318017"/>
    </source>
</evidence>
<dbReference type="InterPro" id="IPR052748">
    <property type="entry name" value="ISR_Activator"/>
</dbReference>
<dbReference type="Pfam" id="PF08238">
    <property type="entry name" value="Sel1"/>
    <property type="match status" value="3"/>
</dbReference>
<dbReference type="PANTHER" id="PTHR45011">
    <property type="entry name" value="DAP3-BINDING CELL DEATH ENHANCER 1"/>
    <property type="match status" value="1"/>
</dbReference>
<keyword evidence="2" id="KW-1185">Reference proteome</keyword>
<dbReference type="AlphaFoldDB" id="A0A518G8P8"/>
<name>A0A518G8P8_9BACT</name>
<dbReference type="InterPro" id="IPR011990">
    <property type="entry name" value="TPR-like_helical_dom_sf"/>
</dbReference>